<evidence type="ECO:0000313" key="3">
    <source>
        <dbReference type="EMBL" id="CAI3980660.1"/>
    </source>
</evidence>
<dbReference type="InterPro" id="IPR023398">
    <property type="entry name" value="TIF_eIF4e-like"/>
</dbReference>
<dbReference type="InterPro" id="IPR037151">
    <property type="entry name" value="AlkB-like_sf"/>
</dbReference>
<dbReference type="GO" id="GO:0051213">
    <property type="term" value="F:dioxygenase activity"/>
    <property type="evidence" value="ECO:0007669"/>
    <property type="project" value="UniProtKB-KW"/>
</dbReference>
<dbReference type="InterPro" id="IPR001040">
    <property type="entry name" value="TIF_eIF_4E"/>
</dbReference>
<dbReference type="GO" id="GO:0006307">
    <property type="term" value="P:DNA alkylation repair"/>
    <property type="evidence" value="ECO:0007669"/>
    <property type="project" value="InterPro"/>
</dbReference>
<dbReference type="PANTHER" id="PTHR31212:SF4">
    <property type="entry name" value="ALPHA-KETOGLUTARATE-DEPENDENT DIOXYGENASE ALKB HOMOLOG 3"/>
    <property type="match status" value="1"/>
</dbReference>
<dbReference type="SUPFAM" id="SSF55418">
    <property type="entry name" value="eIF4e-like"/>
    <property type="match status" value="1"/>
</dbReference>
<feature type="region of interest" description="Disordered" evidence="1">
    <location>
        <begin position="1"/>
        <end position="35"/>
    </location>
</feature>
<name>A0A9P1FNB5_9DINO</name>
<dbReference type="AlphaFoldDB" id="A0A9P1FNB5"/>
<feature type="compositionally biased region" description="Low complexity" evidence="1">
    <location>
        <begin position="26"/>
        <end position="35"/>
    </location>
</feature>
<dbReference type="Pfam" id="PF13532">
    <property type="entry name" value="2OG-FeII_Oxy_2"/>
    <property type="match status" value="1"/>
</dbReference>
<dbReference type="OrthoDB" id="424698at2759"/>
<dbReference type="PROSITE" id="PS51471">
    <property type="entry name" value="FE2OG_OXY"/>
    <property type="match status" value="1"/>
</dbReference>
<dbReference type="GO" id="GO:0003743">
    <property type="term" value="F:translation initiation factor activity"/>
    <property type="evidence" value="ECO:0007669"/>
    <property type="project" value="InterPro"/>
</dbReference>
<dbReference type="PANTHER" id="PTHR31212">
    <property type="entry name" value="ALPHA-KETOGLUTARATE-DEPENDENT DIOXYGENASE ALKB HOMOLOG 3"/>
    <property type="match status" value="1"/>
</dbReference>
<evidence type="ECO:0000259" key="2">
    <source>
        <dbReference type="PROSITE" id="PS51471"/>
    </source>
</evidence>
<evidence type="ECO:0000313" key="5">
    <source>
        <dbReference type="EMBL" id="CAL4767972.1"/>
    </source>
</evidence>
<reference evidence="3" key="1">
    <citation type="submission" date="2022-10" db="EMBL/GenBank/DDBJ databases">
        <authorList>
            <person name="Chen Y."/>
            <person name="Dougan E. K."/>
            <person name="Chan C."/>
            <person name="Rhodes N."/>
            <person name="Thang M."/>
        </authorList>
    </citation>
    <scope>NUCLEOTIDE SEQUENCE</scope>
</reference>
<dbReference type="Gene3D" id="3.30.760.10">
    <property type="entry name" value="RNA Cap, Translation Initiation Factor Eif4e"/>
    <property type="match status" value="1"/>
</dbReference>
<organism evidence="3">
    <name type="scientific">Cladocopium goreaui</name>
    <dbReference type="NCBI Taxonomy" id="2562237"/>
    <lineage>
        <taxon>Eukaryota</taxon>
        <taxon>Sar</taxon>
        <taxon>Alveolata</taxon>
        <taxon>Dinophyceae</taxon>
        <taxon>Suessiales</taxon>
        <taxon>Symbiodiniaceae</taxon>
        <taxon>Cladocopium</taxon>
    </lineage>
</organism>
<keyword evidence="5" id="KW-0223">Dioxygenase</keyword>
<evidence type="ECO:0000313" key="4">
    <source>
        <dbReference type="EMBL" id="CAL1134035.1"/>
    </source>
</evidence>
<dbReference type="Gene3D" id="2.60.120.590">
    <property type="entry name" value="Alpha-ketoglutarate-dependent dioxygenase AlkB-like"/>
    <property type="match status" value="1"/>
</dbReference>
<proteinExistence type="predicted"/>
<dbReference type="EMBL" id="CAMXCT020000574">
    <property type="protein sequence ID" value="CAL1134035.1"/>
    <property type="molecule type" value="Genomic_DNA"/>
</dbReference>
<comment type="caution">
    <text evidence="3">The sequence shown here is derived from an EMBL/GenBank/DDBJ whole genome shotgun (WGS) entry which is preliminary data.</text>
</comment>
<dbReference type="GO" id="GO:0003723">
    <property type="term" value="F:RNA binding"/>
    <property type="evidence" value="ECO:0007669"/>
    <property type="project" value="InterPro"/>
</dbReference>
<gene>
    <name evidence="3" type="ORF">C1SCF055_LOCUS8521</name>
</gene>
<accession>A0A9P1FNB5</accession>
<feature type="compositionally biased region" description="Polar residues" evidence="1">
    <location>
        <begin position="151"/>
        <end position="160"/>
    </location>
</feature>
<dbReference type="EMBL" id="CAMXCT030000574">
    <property type="protein sequence ID" value="CAL4767972.1"/>
    <property type="molecule type" value="Genomic_DNA"/>
</dbReference>
<evidence type="ECO:0000256" key="1">
    <source>
        <dbReference type="SAM" id="MobiDB-lite"/>
    </source>
</evidence>
<dbReference type="InterPro" id="IPR032854">
    <property type="entry name" value="ALKBH3"/>
</dbReference>
<dbReference type="InterPro" id="IPR027450">
    <property type="entry name" value="AlkB-like"/>
</dbReference>
<keyword evidence="6" id="KW-1185">Reference proteome</keyword>
<dbReference type="Proteomes" id="UP001152797">
    <property type="component" value="Unassembled WGS sequence"/>
</dbReference>
<sequence>MKDKVTSLMHGVPASHGHGGHGGHGHAASAPHGRSAGNVKASVAASEFTEVREHACWLWSRLGVSLMTLEDRNVWLEDENKRLEQELEGLETQIREARQLLKSHGRVPPPLDTSEEAVGPQMDATGCQTPSQSMTSPSQRAAPGAPGASAHTLQPRSGHSTAGAKPGASGQGDEPSRADVPLHLLAEFSSASLDRWQPVILDEERRCFSLHWPKAIPEGLSRSYFQRLLDVAPWVELRNTKGTSVTRSTCWYATGGCTCDYTYGQQTRVTNASTLQPAAEGVEKVEPSENTQFIHGSVEVEPLSEGSLSSFRSVMEEILEYVFGKLFPGLSREAWPNSANLNLYRDGRQGVGWHADDELLFKGKDSDCPVVSISLGAAREFWIALKDGTAGDPPRRSGVPVSDSIVELDLEDGDVLTMEGRLQRHCLHFVPKCNPREPLRDERINITFRWVREHRYRCPLRWRHAETMDRTLSAIIGTLDSQDQDRRLLPLSLQFHGGAYARDWSQQVCPGVLNPEQQLRLCDGCKHVCYAEGRPCCEGVGDWAEHWFCRRCWFHWEPEAFSEPPSLEAWCVPNYSENWERWETIGPYDTGVLEALEPIMQPEPVWNMRPAFALWCGAWEQLQLLGEIQNDAQLLKLETPSTLPSGEGLALFAAGTYPAREYIVEGGRWMIAVNKEGLDEVWLAMCQGLLQGLFDGQAGACGIAATLSTRSPCRDGKLAVWLLKAQDDLHVLAVGSVFMDLLRAKGFVGRLKFENFQRGKVTLSLRP</sequence>
<reference evidence="4" key="2">
    <citation type="submission" date="2024-04" db="EMBL/GenBank/DDBJ databases">
        <authorList>
            <person name="Chen Y."/>
            <person name="Shah S."/>
            <person name="Dougan E. K."/>
            <person name="Thang M."/>
            <person name="Chan C."/>
        </authorList>
    </citation>
    <scope>NUCLEOTIDE SEQUENCE [LARGE SCALE GENOMIC DNA]</scope>
</reference>
<protein>
    <submittedName>
        <fullName evidence="5">Alpha-ketoglutarate-dependent dioxygenase alkB homolog 3 (Alkylated DNA repair protein alkB homolog 3) (MAbh3)</fullName>
    </submittedName>
</protein>
<evidence type="ECO:0000313" key="6">
    <source>
        <dbReference type="Proteomes" id="UP001152797"/>
    </source>
</evidence>
<dbReference type="EMBL" id="CAMXCT010000574">
    <property type="protein sequence ID" value="CAI3980660.1"/>
    <property type="molecule type" value="Genomic_DNA"/>
</dbReference>
<dbReference type="Pfam" id="PF01652">
    <property type="entry name" value="IF4E"/>
    <property type="match status" value="1"/>
</dbReference>
<feature type="domain" description="Fe2OG dioxygenase" evidence="2">
    <location>
        <begin position="335"/>
        <end position="452"/>
    </location>
</feature>
<feature type="region of interest" description="Disordered" evidence="1">
    <location>
        <begin position="102"/>
        <end position="177"/>
    </location>
</feature>
<feature type="compositionally biased region" description="Low complexity" evidence="1">
    <location>
        <begin position="128"/>
        <end position="139"/>
    </location>
</feature>
<keyword evidence="5" id="KW-0560">Oxidoreductase</keyword>
<dbReference type="InterPro" id="IPR005123">
    <property type="entry name" value="Oxoglu/Fe-dep_dioxygenase_dom"/>
</dbReference>
<dbReference type="SUPFAM" id="SSF51197">
    <property type="entry name" value="Clavaminate synthase-like"/>
    <property type="match status" value="1"/>
</dbReference>